<feature type="binding site" evidence="1">
    <location>
        <position position="60"/>
    </location>
    <ligand>
        <name>Mg(2+)</name>
        <dbReference type="ChEBI" id="CHEBI:18420"/>
        <label>2</label>
    </ligand>
</feature>
<feature type="binding site" evidence="1">
    <location>
        <position position="296"/>
    </location>
    <ligand>
        <name>substrate</name>
    </ligand>
</feature>
<evidence type="ECO:0000313" key="5">
    <source>
        <dbReference type="Proteomes" id="UP000266895"/>
    </source>
</evidence>
<keyword evidence="1" id="KW-0784">Thiamine biosynthesis</keyword>
<feature type="binding site" evidence="1">
    <location>
        <position position="89"/>
    </location>
    <ligand>
        <name>Mg(2+)</name>
        <dbReference type="ChEBI" id="CHEBI:18420"/>
        <label>3</label>
    </ligand>
</feature>
<dbReference type="AlphaFoldDB" id="A0A448HD93"/>
<feature type="binding site" evidence="1">
    <location>
        <begin position="136"/>
        <end position="137"/>
    </location>
    <ligand>
        <name>ATP</name>
        <dbReference type="ChEBI" id="CHEBI:30616"/>
    </ligand>
</feature>
<dbReference type="UniPathway" id="UPA00060">
    <property type="reaction ID" value="UER00142"/>
</dbReference>
<dbReference type="Pfam" id="PF00586">
    <property type="entry name" value="AIRS"/>
    <property type="match status" value="1"/>
</dbReference>
<keyword evidence="1" id="KW-0479">Metal-binding</keyword>
<keyword evidence="5" id="KW-1185">Reference proteome</keyword>
<comment type="catalytic activity">
    <reaction evidence="1">
        <text>thiamine phosphate + ATP = thiamine diphosphate + ADP</text>
        <dbReference type="Rhea" id="RHEA:15913"/>
        <dbReference type="ChEBI" id="CHEBI:30616"/>
        <dbReference type="ChEBI" id="CHEBI:37575"/>
        <dbReference type="ChEBI" id="CHEBI:58937"/>
        <dbReference type="ChEBI" id="CHEBI:456216"/>
        <dbReference type="EC" id="2.7.4.16"/>
    </reaction>
</comment>
<dbReference type="EMBL" id="LR134350">
    <property type="protein sequence ID" value="VEG25562.1"/>
    <property type="molecule type" value="Genomic_DNA"/>
</dbReference>
<dbReference type="NCBIfam" id="TIGR01379">
    <property type="entry name" value="thiL"/>
    <property type="match status" value="1"/>
</dbReference>
<dbReference type="PANTHER" id="PTHR30270">
    <property type="entry name" value="THIAMINE-MONOPHOSPHATE KINASE"/>
    <property type="match status" value="1"/>
</dbReference>
<feature type="binding site" evidence="1">
    <location>
        <position position="137"/>
    </location>
    <ligand>
        <name>Mg(2+)</name>
        <dbReference type="ChEBI" id="CHEBI:18420"/>
        <label>1</label>
    </ligand>
</feature>
<comment type="miscellaneous">
    <text evidence="1">Reaction mechanism of ThiL seems to utilize a direct, inline transfer of the gamma-phosphate of ATP to TMP rather than a phosphorylated enzyme intermediate.</text>
</comment>
<dbReference type="Gene3D" id="3.90.650.10">
    <property type="entry name" value="PurM-like C-terminal domain"/>
    <property type="match status" value="1"/>
</dbReference>
<dbReference type="InterPro" id="IPR016188">
    <property type="entry name" value="PurM-like_N"/>
</dbReference>
<dbReference type="NCBIfam" id="NF004351">
    <property type="entry name" value="PRK05731.1-4"/>
    <property type="match status" value="1"/>
</dbReference>
<dbReference type="SUPFAM" id="SSF55326">
    <property type="entry name" value="PurM N-terminal domain-like"/>
    <property type="match status" value="1"/>
</dbReference>
<dbReference type="Gene3D" id="3.30.1330.10">
    <property type="entry name" value="PurM-like, N-terminal domain"/>
    <property type="match status" value="1"/>
</dbReference>
<dbReference type="SUPFAM" id="SSF56042">
    <property type="entry name" value="PurM C-terminal domain-like"/>
    <property type="match status" value="1"/>
</dbReference>
<dbReference type="HAMAP" id="MF_02128">
    <property type="entry name" value="TMP_kinase"/>
    <property type="match status" value="1"/>
</dbReference>
<feature type="binding site" evidence="1">
    <location>
        <position position="59"/>
    </location>
    <ligand>
        <name>Mg(2+)</name>
        <dbReference type="ChEBI" id="CHEBI:18420"/>
        <label>1</label>
    </ligand>
</feature>
<dbReference type="InterPro" id="IPR036921">
    <property type="entry name" value="PurM-like_N_sf"/>
</dbReference>
<feature type="binding site" evidence="1">
    <location>
        <position position="89"/>
    </location>
    <ligand>
        <name>Mg(2+)</name>
        <dbReference type="ChEBI" id="CHEBI:18420"/>
        <label>2</label>
    </ligand>
</feature>
<dbReference type="GO" id="GO:0009228">
    <property type="term" value="P:thiamine biosynthetic process"/>
    <property type="evidence" value="ECO:0007669"/>
    <property type="project" value="UniProtKB-KW"/>
</dbReference>
<comment type="similarity">
    <text evidence="1">Belongs to the thiamine-monophosphate kinase family.</text>
</comment>
<feature type="binding site" evidence="1">
    <location>
        <position position="232"/>
    </location>
    <ligand>
        <name>Mg(2+)</name>
        <dbReference type="ChEBI" id="CHEBI:18420"/>
        <label>3</label>
    </ligand>
</feature>
<dbReference type="RefSeq" id="WP_126381121.1">
    <property type="nucleotide sequence ID" value="NZ_LR134350.1"/>
</dbReference>
<dbReference type="OrthoDB" id="9802811at2"/>
<feature type="domain" description="PurM-like N-terminal" evidence="2">
    <location>
        <begin position="42"/>
        <end position="152"/>
    </location>
</feature>
<dbReference type="GO" id="GO:0000287">
    <property type="term" value="F:magnesium ion binding"/>
    <property type="evidence" value="ECO:0007669"/>
    <property type="project" value="UniProtKB-UniRule"/>
</dbReference>
<dbReference type="GO" id="GO:0005524">
    <property type="term" value="F:ATP binding"/>
    <property type="evidence" value="ECO:0007669"/>
    <property type="project" value="UniProtKB-UniRule"/>
</dbReference>
<organism evidence="4 5">
    <name type="scientific">Actinomyces howellii</name>
    <dbReference type="NCBI Taxonomy" id="52771"/>
    <lineage>
        <taxon>Bacteria</taxon>
        <taxon>Bacillati</taxon>
        <taxon>Actinomycetota</taxon>
        <taxon>Actinomycetes</taxon>
        <taxon>Actinomycetales</taxon>
        <taxon>Actinomycetaceae</taxon>
        <taxon>Actinomyces</taxon>
    </lineage>
</organism>
<comment type="caution">
    <text evidence="1">Lacks conserved residue(s) required for the propagation of feature annotation.</text>
</comment>
<proteinExistence type="inferred from homology"/>
<feature type="binding site" evidence="1">
    <location>
        <position position="344"/>
    </location>
    <ligand>
        <name>substrate</name>
    </ligand>
</feature>
<evidence type="ECO:0000256" key="1">
    <source>
        <dbReference type="HAMAP-Rule" id="MF_02128"/>
    </source>
</evidence>
<comment type="function">
    <text evidence="1">Catalyzes the ATP-dependent phosphorylation of thiamine-monophosphate (TMP) to form thiamine-pyrophosphate (TPP), the active form of vitamin B1.</text>
</comment>
<dbReference type="EC" id="2.7.4.16" evidence="1"/>
<feature type="binding site" evidence="1">
    <location>
        <position position="44"/>
    </location>
    <ligand>
        <name>Mg(2+)</name>
        <dbReference type="ChEBI" id="CHEBI:18420"/>
        <label>4</label>
    </ligand>
</feature>
<dbReference type="CDD" id="cd02194">
    <property type="entry name" value="ThiL"/>
    <property type="match status" value="1"/>
</dbReference>
<dbReference type="InterPro" id="IPR036676">
    <property type="entry name" value="PurM-like_C_sf"/>
</dbReference>
<dbReference type="InterPro" id="IPR006283">
    <property type="entry name" value="ThiL-like"/>
</dbReference>
<evidence type="ECO:0000259" key="3">
    <source>
        <dbReference type="Pfam" id="PF02769"/>
    </source>
</evidence>
<feature type="binding site" evidence="1">
    <location>
        <position position="89"/>
    </location>
    <ligand>
        <name>Mg(2+)</name>
        <dbReference type="ChEBI" id="CHEBI:18420"/>
        <label>4</label>
    </ligand>
</feature>
<sequence length="349" mass="34885">MSTAEHTARTAGQPVGTAGEDGVLAALAGLLPSSRAALVGTGDDCAVLRAPDGRYCVTTDVLVEDRHFRTAWSTGHDVGRRAAAQNLADVAAMGARPVALVVALVVPPTTALSWVTDLASGLAAACEPVGAGVVGGDLSGGDHLVIAVTAHGDLEGRAPVLRSGARPGDLLVHAGTLGLSAAGLALLDAGAVTPRGPLPDEVRRAVEVFLAPQPPLEAGPALAEAGATAMMDVSDSLLRDAGRIAASSAVAIDLAEPTDPASATAVDLAALEPAARLLGAQDPRALARHWVLTGGEDHGMLAAVPPGARDQLPPGCRVIGRVLPAGPHGPRVTVEGVLPGHTGWDHFAA</sequence>
<dbReference type="KEGG" id="ahw:NCTC11636_00099"/>
<dbReference type="InterPro" id="IPR010918">
    <property type="entry name" value="PurM-like_C_dom"/>
</dbReference>
<feature type="domain" description="PurM-like C-terminal" evidence="3">
    <location>
        <begin position="166"/>
        <end position="309"/>
    </location>
</feature>
<dbReference type="GO" id="GO:0009030">
    <property type="term" value="F:thiamine-phosphate kinase activity"/>
    <property type="evidence" value="ECO:0007669"/>
    <property type="project" value="UniProtKB-UniRule"/>
</dbReference>
<keyword evidence="1 4" id="KW-0808">Transferase</keyword>
<keyword evidence="1" id="KW-0067">ATP-binding</keyword>
<name>A0A448HD93_9ACTO</name>
<comment type="pathway">
    <text evidence="1">Cofactor biosynthesis; thiamine diphosphate biosynthesis; thiamine diphosphate from thiamine phosphate: step 1/1.</text>
</comment>
<feature type="binding site" evidence="1">
    <location>
        <position position="235"/>
    </location>
    <ligand>
        <name>Mg(2+)</name>
        <dbReference type="ChEBI" id="CHEBI:18420"/>
        <label>5</label>
    </ligand>
</feature>
<dbReference type="Pfam" id="PF02769">
    <property type="entry name" value="AIRS_C"/>
    <property type="match status" value="1"/>
</dbReference>
<feature type="binding site" evidence="1">
    <location>
        <position position="67"/>
    </location>
    <ligand>
        <name>substrate</name>
    </ligand>
</feature>
<dbReference type="PANTHER" id="PTHR30270:SF0">
    <property type="entry name" value="THIAMINE-MONOPHOSPHATE KINASE"/>
    <property type="match status" value="1"/>
</dbReference>
<feature type="binding site" evidence="1">
    <location>
        <position position="44"/>
    </location>
    <ligand>
        <name>Mg(2+)</name>
        <dbReference type="ChEBI" id="CHEBI:18420"/>
        <label>3</label>
    </ligand>
</feature>
<keyword evidence="1" id="KW-0547">Nucleotide-binding</keyword>
<evidence type="ECO:0000313" key="4">
    <source>
        <dbReference type="EMBL" id="VEG25562.1"/>
    </source>
</evidence>
<dbReference type="GO" id="GO:0009229">
    <property type="term" value="P:thiamine diphosphate biosynthetic process"/>
    <property type="evidence" value="ECO:0007669"/>
    <property type="project" value="UniProtKB-UniRule"/>
</dbReference>
<keyword evidence="1 4" id="KW-0418">Kinase</keyword>
<accession>A0A448HD93</accession>
<evidence type="ECO:0000259" key="2">
    <source>
        <dbReference type="Pfam" id="PF00586"/>
    </source>
</evidence>
<feature type="binding site" evidence="1">
    <location>
        <position position="162"/>
    </location>
    <ligand>
        <name>ATP</name>
        <dbReference type="ChEBI" id="CHEBI:30616"/>
    </ligand>
</feature>
<feature type="binding site" evidence="1">
    <location>
        <position position="60"/>
    </location>
    <ligand>
        <name>Mg(2+)</name>
        <dbReference type="ChEBI" id="CHEBI:18420"/>
        <label>1</label>
    </ligand>
</feature>
<reference evidence="4 5" key="1">
    <citation type="submission" date="2018-12" db="EMBL/GenBank/DDBJ databases">
        <authorList>
            <consortium name="Pathogen Informatics"/>
        </authorList>
    </citation>
    <scope>NUCLEOTIDE SEQUENCE [LARGE SCALE GENOMIC DNA]</scope>
    <source>
        <strain evidence="4 5">NCTC11636</strain>
    </source>
</reference>
<keyword evidence="1" id="KW-0460">Magnesium</keyword>
<gene>
    <name evidence="1 4" type="primary">thiL</name>
    <name evidence="4" type="ORF">NCTC11636_00099</name>
</gene>
<protein>
    <recommendedName>
        <fullName evidence="1">Thiamine-monophosphate kinase</fullName>
        <shortName evidence="1">TMP kinase</shortName>
        <shortName evidence="1">Thiamine-phosphate kinase</shortName>
        <ecNumber evidence="1">2.7.4.16</ecNumber>
    </recommendedName>
</protein>
<dbReference type="PIRSF" id="PIRSF005303">
    <property type="entry name" value="Thiam_monoph_kin"/>
    <property type="match status" value="1"/>
</dbReference>
<dbReference type="Proteomes" id="UP000266895">
    <property type="component" value="Chromosome"/>
</dbReference>
<feature type="binding site" evidence="1">
    <location>
        <position position="234"/>
    </location>
    <ligand>
        <name>ATP</name>
        <dbReference type="ChEBI" id="CHEBI:30616"/>
    </ligand>
</feature>
<feature type="binding site" evidence="1">
    <location>
        <position position="58"/>
    </location>
    <ligand>
        <name>Mg(2+)</name>
        <dbReference type="ChEBI" id="CHEBI:18420"/>
        <label>4</label>
    </ligand>
</feature>